<feature type="region of interest" description="Disordered" evidence="1">
    <location>
        <begin position="78"/>
        <end position="118"/>
    </location>
</feature>
<dbReference type="Pfam" id="PF07004">
    <property type="entry name" value="SHIPPO-rpt"/>
    <property type="match status" value="5"/>
</dbReference>
<dbReference type="AlphaFoldDB" id="B3RSS7"/>
<feature type="compositionally biased region" description="Basic and acidic residues" evidence="1">
    <location>
        <begin position="105"/>
        <end position="115"/>
    </location>
</feature>
<dbReference type="InterPro" id="IPR051291">
    <property type="entry name" value="CIMAP"/>
</dbReference>
<dbReference type="KEGG" id="tad:TRIADDRAFT_63778"/>
<dbReference type="PANTHER" id="PTHR21580">
    <property type="entry name" value="SHIPPO-1-RELATED"/>
    <property type="match status" value="1"/>
</dbReference>
<feature type="compositionally biased region" description="Basic and acidic residues" evidence="1">
    <location>
        <begin position="1"/>
        <end position="17"/>
    </location>
</feature>
<dbReference type="GO" id="GO:0005856">
    <property type="term" value="C:cytoskeleton"/>
    <property type="evidence" value="ECO:0000318"/>
    <property type="project" value="GO_Central"/>
</dbReference>
<dbReference type="PANTHER" id="PTHR21580:SF57">
    <property type="entry name" value="OUTER DENSE FIBER OF SPERM TAILS 3-LIKE 2-RELATED"/>
    <property type="match status" value="1"/>
</dbReference>
<keyword evidence="3" id="KW-1185">Reference proteome</keyword>
<evidence type="ECO:0000256" key="1">
    <source>
        <dbReference type="SAM" id="MobiDB-lite"/>
    </source>
</evidence>
<dbReference type="Proteomes" id="UP000009022">
    <property type="component" value="Unassembled WGS sequence"/>
</dbReference>
<gene>
    <name evidence="2" type="ORF">TRIADDRAFT_63778</name>
</gene>
<accession>B3RSS7</accession>
<dbReference type="OMA" id="RMETPSY"/>
<dbReference type="OrthoDB" id="429991at2759"/>
<reference evidence="2 3" key="1">
    <citation type="journal article" date="2008" name="Nature">
        <title>The Trichoplax genome and the nature of placozoans.</title>
        <authorList>
            <person name="Srivastava M."/>
            <person name="Begovic E."/>
            <person name="Chapman J."/>
            <person name="Putnam N.H."/>
            <person name="Hellsten U."/>
            <person name="Kawashima T."/>
            <person name="Kuo A."/>
            <person name="Mitros T."/>
            <person name="Salamov A."/>
            <person name="Carpenter M.L."/>
            <person name="Signorovitch A.Y."/>
            <person name="Moreno M.A."/>
            <person name="Kamm K."/>
            <person name="Grimwood J."/>
            <person name="Schmutz J."/>
            <person name="Shapiro H."/>
            <person name="Grigoriev I.V."/>
            <person name="Buss L.W."/>
            <person name="Schierwater B."/>
            <person name="Dellaporta S.L."/>
            <person name="Rokhsar D.S."/>
        </authorList>
    </citation>
    <scope>NUCLEOTIDE SEQUENCE [LARGE SCALE GENOMIC DNA]</scope>
    <source>
        <strain evidence="2 3">Grell-BS-1999</strain>
    </source>
</reference>
<dbReference type="RefSeq" id="XP_002111094.1">
    <property type="nucleotide sequence ID" value="XM_002111058.1"/>
</dbReference>
<dbReference type="InParanoid" id="B3RSS7"/>
<sequence>MATTEQRTHVIAARDRGPGPAKYRLPSAMGFQSHDLTKRLSPAYSFGTRSGIDLFKKDASPGPQYFIDPKCTRRGKDGVPAYSMLGRHNLNTNQKVPGPGQYSPEKNKPPNERTAPKYSMAGRTRFRKSDSIPAPNSYTLPTTLGSRIVSKRSSAAHSMAGRGKAGGFSEDLAKAPGPGKYDPIALDVNNRKAPSYSIQGRPQNHSSASMPGPGAHSPDKVTITRKKAPSFSMGIRHSEFATPLIVEITD</sequence>
<evidence type="ECO:0000313" key="2">
    <source>
        <dbReference type="EMBL" id="EDV27098.1"/>
    </source>
</evidence>
<proteinExistence type="predicted"/>
<dbReference type="eggNOG" id="ENOG502QRKE">
    <property type="taxonomic scope" value="Eukaryota"/>
</dbReference>
<feature type="region of interest" description="Disordered" evidence="1">
    <location>
        <begin position="194"/>
        <end position="230"/>
    </location>
</feature>
<dbReference type="PhylomeDB" id="B3RSS7"/>
<organism evidence="2 3">
    <name type="scientific">Trichoplax adhaerens</name>
    <name type="common">Trichoplax reptans</name>
    <dbReference type="NCBI Taxonomy" id="10228"/>
    <lineage>
        <taxon>Eukaryota</taxon>
        <taxon>Metazoa</taxon>
        <taxon>Placozoa</taxon>
        <taxon>Uniplacotomia</taxon>
        <taxon>Trichoplacea</taxon>
        <taxon>Trichoplacidae</taxon>
        <taxon>Trichoplax</taxon>
    </lineage>
</organism>
<dbReference type="GeneID" id="6751786"/>
<dbReference type="CTD" id="6751786"/>
<dbReference type="HOGENOM" id="CLU_088282_1_0_1"/>
<dbReference type="FunCoup" id="B3RSS7">
    <property type="interactions" value="12"/>
</dbReference>
<protein>
    <recommendedName>
        <fullName evidence="4">Outer dense fiber protein 3</fullName>
    </recommendedName>
</protein>
<dbReference type="InterPro" id="IPR010736">
    <property type="entry name" value="SHIPPO-rpt"/>
</dbReference>
<evidence type="ECO:0008006" key="4">
    <source>
        <dbReference type="Google" id="ProtNLM"/>
    </source>
</evidence>
<feature type="region of interest" description="Disordered" evidence="1">
    <location>
        <begin position="155"/>
        <end position="174"/>
    </location>
</feature>
<evidence type="ECO:0000313" key="3">
    <source>
        <dbReference type="Proteomes" id="UP000009022"/>
    </source>
</evidence>
<name>B3RSS7_TRIAD</name>
<dbReference type="EMBL" id="DS985243">
    <property type="protein sequence ID" value="EDV27098.1"/>
    <property type="molecule type" value="Genomic_DNA"/>
</dbReference>
<feature type="region of interest" description="Disordered" evidence="1">
    <location>
        <begin position="1"/>
        <end position="26"/>
    </location>
</feature>
<feature type="compositionally biased region" description="Polar residues" evidence="1">
    <location>
        <begin position="196"/>
        <end position="209"/>
    </location>
</feature>